<evidence type="ECO:0000313" key="2">
    <source>
        <dbReference type="EMBL" id="CAK8671905.1"/>
    </source>
</evidence>
<feature type="signal peptide" evidence="1">
    <location>
        <begin position="1"/>
        <end position="26"/>
    </location>
</feature>
<protein>
    <submittedName>
        <fullName evidence="2">Uncharacterized protein</fullName>
    </submittedName>
</protein>
<evidence type="ECO:0000256" key="1">
    <source>
        <dbReference type="SAM" id="SignalP"/>
    </source>
</evidence>
<accession>A0ABP0EWU1</accession>
<gene>
    <name evidence="2" type="ORF">CVLEPA_LOCUS935</name>
</gene>
<dbReference type="EMBL" id="CAWYQH010000001">
    <property type="protein sequence ID" value="CAK8671905.1"/>
    <property type="molecule type" value="Genomic_DNA"/>
</dbReference>
<sequence length="86" mass="10162">MRNSVKITQVFLGLLILSTVFLAVQGENFHIKVSLLKRIIHKKCRRFCNRDVNKGEFYKHCVDSINPKFCYTCRHVLKCPKLSYWS</sequence>
<keyword evidence="3" id="KW-1185">Reference proteome</keyword>
<comment type="caution">
    <text evidence="2">The sequence shown here is derived from an EMBL/GenBank/DDBJ whole genome shotgun (WGS) entry which is preliminary data.</text>
</comment>
<proteinExistence type="predicted"/>
<dbReference type="Proteomes" id="UP001642483">
    <property type="component" value="Unassembled WGS sequence"/>
</dbReference>
<evidence type="ECO:0000313" key="3">
    <source>
        <dbReference type="Proteomes" id="UP001642483"/>
    </source>
</evidence>
<reference evidence="2 3" key="1">
    <citation type="submission" date="2024-02" db="EMBL/GenBank/DDBJ databases">
        <authorList>
            <person name="Daric V."/>
            <person name="Darras S."/>
        </authorList>
    </citation>
    <scope>NUCLEOTIDE SEQUENCE [LARGE SCALE GENOMIC DNA]</scope>
</reference>
<feature type="chain" id="PRO_5045236174" evidence="1">
    <location>
        <begin position="27"/>
        <end position="86"/>
    </location>
</feature>
<organism evidence="2 3">
    <name type="scientific">Clavelina lepadiformis</name>
    <name type="common">Light-bulb sea squirt</name>
    <name type="synonym">Ascidia lepadiformis</name>
    <dbReference type="NCBI Taxonomy" id="159417"/>
    <lineage>
        <taxon>Eukaryota</taxon>
        <taxon>Metazoa</taxon>
        <taxon>Chordata</taxon>
        <taxon>Tunicata</taxon>
        <taxon>Ascidiacea</taxon>
        <taxon>Aplousobranchia</taxon>
        <taxon>Clavelinidae</taxon>
        <taxon>Clavelina</taxon>
    </lineage>
</organism>
<keyword evidence="1" id="KW-0732">Signal</keyword>
<name>A0ABP0EWU1_CLALP</name>